<feature type="transmembrane region" description="Helical" evidence="6">
    <location>
        <begin position="54"/>
        <end position="73"/>
    </location>
</feature>
<keyword evidence="6" id="KW-0812">Transmembrane</keyword>
<proteinExistence type="inferred from homology"/>
<keyword evidence="6" id="KW-0472">Membrane</keyword>
<reference evidence="9" key="1">
    <citation type="journal article" date="2019" name="Int. J. Syst. Evol. Microbiol.">
        <title>The Global Catalogue of Microorganisms (GCM) 10K type strain sequencing project: providing services to taxonomists for standard genome sequencing and annotation.</title>
        <authorList>
            <consortium name="The Broad Institute Genomics Platform"/>
            <consortium name="The Broad Institute Genome Sequencing Center for Infectious Disease"/>
            <person name="Wu L."/>
            <person name="Ma J."/>
        </authorList>
    </citation>
    <scope>NUCLEOTIDE SEQUENCE [LARGE SCALE GENOMIC DNA]</scope>
    <source>
        <strain evidence="9">CGMCC 4.7427</strain>
    </source>
</reference>
<name>A0ABV9L7Q9_9FLAO</name>
<evidence type="ECO:0000313" key="9">
    <source>
        <dbReference type="Proteomes" id="UP001595878"/>
    </source>
</evidence>
<dbReference type="NCBIfam" id="TIGR02227">
    <property type="entry name" value="sigpep_I_bact"/>
    <property type="match status" value="1"/>
</dbReference>
<protein>
    <recommendedName>
        <fullName evidence="4 6">Signal peptidase I</fullName>
        <ecNumber evidence="3 6">3.4.21.89</ecNumber>
    </recommendedName>
</protein>
<dbReference type="Pfam" id="PF10502">
    <property type="entry name" value="Peptidase_S26"/>
    <property type="match status" value="2"/>
</dbReference>
<evidence type="ECO:0000256" key="3">
    <source>
        <dbReference type="ARBA" id="ARBA00013208"/>
    </source>
</evidence>
<feature type="transmembrane region" description="Helical" evidence="6">
    <location>
        <begin position="85"/>
        <end position="104"/>
    </location>
</feature>
<accession>A0ABV9L7Q9</accession>
<comment type="caution">
    <text evidence="8">The sequence shown here is derived from an EMBL/GenBank/DDBJ whole genome shotgun (WGS) entry which is preliminary data.</text>
</comment>
<comment type="similarity">
    <text evidence="2 6">Belongs to the peptidase S26 family.</text>
</comment>
<feature type="transmembrane region" description="Helical" evidence="6">
    <location>
        <begin position="125"/>
        <end position="143"/>
    </location>
</feature>
<organism evidence="8 9">
    <name type="scientific">Dokdonia genika</name>
    <dbReference type="NCBI Taxonomy" id="308113"/>
    <lineage>
        <taxon>Bacteria</taxon>
        <taxon>Pseudomonadati</taxon>
        <taxon>Bacteroidota</taxon>
        <taxon>Flavobacteriia</taxon>
        <taxon>Flavobacteriales</taxon>
        <taxon>Flavobacteriaceae</taxon>
        <taxon>Dokdonia</taxon>
    </lineage>
</organism>
<keyword evidence="6" id="KW-1133">Transmembrane helix</keyword>
<dbReference type="Proteomes" id="UP001595878">
    <property type="component" value="Unassembled WGS sequence"/>
</dbReference>
<dbReference type="GO" id="GO:0009003">
    <property type="term" value="F:signal peptidase activity"/>
    <property type="evidence" value="ECO:0007669"/>
    <property type="project" value="UniProtKB-EC"/>
</dbReference>
<evidence type="ECO:0000256" key="6">
    <source>
        <dbReference type="RuleBase" id="RU362042"/>
    </source>
</evidence>
<dbReference type="InterPro" id="IPR043739">
    <property type="entry name" value="DUF5684"/>
</dbReference>
<evidence type="ECO:0000259" key="7">
    <source>
        <dbReference type="Pfam" id="PF10502"/>
    </source>
</evidence>
<evidence type="ECO:0000256" key="4">
    <source>
        <dbReference type="ARBA" id="ARBA00019232"/>
    </source>
</evidence>
<comment type="subcellular location">
    <subcellularLocation>
        <location evidence="6">Membrane</location>
        <topology evidence="6">Single-pass type II membrane protein</topology>
    </subcellularLocation>
</comment>
<dbReference type="InterPro" id="IPR019757">
    <property type="entry name" value="Pept_S26A_signal_pept_1_Lys-AS"/>
</dbReference>
<comment type="catalytic activity">
    <reaction evidence="1 6">
        <text>Cleavage of hydrophobic, N-terminal signal or leader sequences from secreted and periplasmic proteins.</text>
        <dbReference type="EC" id="3.4.21.89"/>
    </reaction>
</comment>
<feature type="transmembrane region" description="Helical" evidence="6">
    <location>
        <begin position="514"/>
        <end position="531"/>
    </location>
</feature>
<keyword evidence="9" id="KW-1185">Reference proteome</keyword>
<gene>
    <name evidence="8" type="primary">lepB</name>
    <name evidence="8" type="ORF">ACFO5T_04740</name>
</gene>
<keyword evidence="5 6" id="KW-0378">Hydrolase</keyword>
<dbReference type="InterPro" id="IPR000223">
    <property type="entry name" value="Pept_S26A_signal_pept_1"/>
</dbReference>
<dbReference type="PRINTS" id="PR00727">
    <property type="entry name" value="LEADERPTASE"/>
</dbReference>
<dbReference type="CDD" id="cd06530">
    <property type="entry name" value="S26_SPase_I"/>
    <property type="match status" value="2"/>
</dbReference>
<evidence type="ECO:0000256" key="1">
    <source>
        <dbReference type="ARBA" id="ARBA00000677"/>
    </source>
</evidence>
<comment type="caution">
    <text evidence="6">Lacks conserved residue(s) required for the propagation of feature annotation.</text>
</comment>
<feature type="transmembrane region" description="Helical" evidence="6">
    <location>
        <begin position="6"/>
        <end position="25"/>
    </location>
</feature>
<dbReference type="PROSITE" id="PS00760">
    <property type="entry name" value="SPASE_I_2"/>
    <property type="match status" value="1"/>
</dbReference>
<feature type="domain" description="Peptidase S26" evidence="7">
    <location>
        <begin position="396"/>
        <end position="484"/>
    </location>
</feature>
<dbReference type="PANTHER" id="PTHR43390:SF1">
    <property type="entry name" value="CHLOROPLAST PROCESSING PEPTIDASE"/>
    <property type="match status" value="1"/>
</dbReference>
<dbReference type="EC" id="3.4.21.89" evidence="3 6"/>
<dbReference type="InterPro" id="IPR036286">
    <property type="entry name" value="LexA/Signal_pep-like_sf"/>
</dbReference>
<dbReference type="Pfam" id="PF18936">
    <property type="entry name" value="DUF5684"/>
    <property type="match status" value="1"/>
</dbReference>
<evidence type="ECO:0000313" key="8">
    <source>
        <dbReference type="EMBL" id="MFC4689731.1"/>
    </source>
</evidence>
<dbReference type="PANTHER" id="PTHR43390">
    <property type="entry name" value="SIGNAL PEPTIDASE I"/>
    <property type="match status" value="1"/>
</dbReference>
<evidence type="ECO:0000256" key="2">
    <source>
        <dbReference type="ARBA" id="ARBA00009370"/>
    </source>
</evidence>
<dbReference type="RefSeq" id="WP_380032471.1">
    <property type="nucleotide sequence ID" value="NZ_JBHSHB010000008.1"/>
</dbReference>
<dbReference type="Gene3D" id="2.10.109.10">
    <property type="entry name" value="Umud Fragment, subunit A"/>
    <property type="match status" value="2"/>
</dbReference>
<evidence type="ECO:0000256" key="5">
    <source>
        <dbReference type="ARBA" id="ARBA00022801"/>
    </source>
</evidence>
<dbReference type="EMBL" id="JBHSHB010000008">
    <property type="protein sequence ID" value="MFC4689731.1"/>
    <property type="molecule type" value="Genomic_DNA"/>
</dbReference>
<sequence length="539" mass="61249">MTLTQWFIFFLIVQAVHFAGTWKLYVRAGRKAWEAGVPIYNAVVLMGIINRPKWWTILLFVPIVNLIMIPVVWVETARSFGFNSFKDTALTVLTGGLYLYYINYATDAPHIKGRDINPKSSSGEWTSSLLFAIVAATIVHTYFMQPFVIPSSSLEKTLLVGDWLFVSKFHYGARTPITTVATPMLHDTIYGTKTKSYLTKPQLPYFRLPGFQDIERNDIVVFSWPVDTLVDITPGNMRGSVRKPIDKKSNYVKRAVGVPGDSLEVRDGYVYINGEKNDLPDRARIQFSYTIVSKELLVKRAQDANGNYVFPSDLMNGRYEISDIYLSGVQGDNGPYVHTAQASEASIEKLKNNSNIISIERTHYDATENNKAIFGAKPGRASSVDNFGPIYIPEEGKTVAINPESLPYYKRIIEVYEGYEMGRERDITVNGNEILMNGERLTEYTFEQDYYWLMGDNRHNSQDARAWGYVPFNHVVGKPVFVWFSKDANVPGLAGIRWDRVFTTVGGDGPLVSYRYWFLGALLLYIGWSFFRKKKQPKA</sequence>
<keyword evidence="6" id="KW-0645">Protease</keyword>
<dbReference type="SUPFAM" id="SSF51306">
    <property type="entry name" value="LexA/Signal peptidase"/>
    <property type="match status" value="2"/>
</dbReference>
<dbReference type="InterPro" id="IPR019533">
    <property type="entry name" value="Peptidase_S26"/>
</dbReference>
<feature type="domain" description="Peptidase S26" evidence="7">
    <location>
        <begin position="124"/>
        <end position="278"/>
    </location>
</feature>